<proteinExistence type="predicted"/>
<evidence type="ECO:0000313" key="1">
    <source>
        <dbReference type="EMBL" id="KAG5401274.1"/>
    </source>
</evidence>
<comment type="caution">
    <text evidence="1">The sequence shown here is derived from an EMBL/GenBank/DDBJ whole genome shotgun (WGS) entry which is preliminary data.</text>
</comment>
<keyword evidence="2" id="KW-1185">Reference proteome</keyword>
<dbReference type="Proteomes" id="UP000823674">
    <property type="component" value="Chromosome A04"/>
</dbReference>
<organism evidence="1 2">
    <name type="scientific">Brassica rapa subsp. trilocularis</name>
    <dbReference type="NCBI Taxonomy" id="1813537"/>
    <lineage>
        <taxon>Eukaryota</taxon>
        <taxon>Viridiplantae</taxon>
        <taxon>Streptophyta</taxon>
        <taxon>Embryophyta</taxon>
        <taxon>Tracheophyta</taxon>
        <taxon>Spermatophyta</taxon>
        <taxon>Magnoliopsida</taxon>
        <taxon>eudicotyledons</taxon>
        <taxon>Gunneridae</taxon>
        <taxon>Pentapetalae</taxon>
        <taxon>rosids</taxon>
        <taxon>malvids</taxon>
        <taxon>Brassicales</taxon>
        <taxon>Brassicaceae</taxon>
        <taxon>Brassiceae</taxon>
        <taxon>Brassica</taxon>
    </lineage>
</organism>
<protein>
    <submittedName>
        <fullName evidence="1">Uncharacterized protein</fullName>
    </submittedName>
</protein>
<dbReference type="EMBL" id="JADBGQ010000004">
    <property type="protein sequence ID" value="KAG5401274.1"/>
    <property type="molecule type" value="Genomic_DNA"/>
</dbReference>
<accession>A0ABQ7MRE1</accession>
<gene>
    <name evidence="1" type="primary">A04p021880.1_BraROA</name>
    <name evidence="1" type="ORF">IGI04_015881</name>
</gene>
<name>A0ABQ7MRE1_BRACM</name>
<sequence length="97" mass="11197">MQFFLFLFSEDEYFTLSSSSSSKPFKLTILGGSLSFEVVGAWKRFMRAKEISPSEDFCMTYTEVFQDVISRFWSNLGYHRRLPCKSFTGRLTSKSSG</sequence>
<reference evidence="1 2" key="1">
    <citation type="submission" date="2021-03" db="EMBL/GenBank/DDBJ databases">
        <authorList>
            <person name="King G.J."/>
            <person name="Bancroft I."/>
            <person name="Baten A."/>
            <person name="Bloomfield J."/>
            <person name="Borpatragohain P."/>
            <person name="He Z."/>
            <person name="Irish N."/>
            <person name="Irwin J."/>
            <person name="Liu K."/>
            <person name="Mauleon R.P."/>
            <person name="Moore J."/>
            <person name="Morris R."/>
            <person name="Ostergaard L."/>
            <person name="Wang B."/>
            <person name="Wells R."/>
        </authorList>
    </citation>
    <scope>NUCLEOTIDE SEQUENCE [LARGE SCALE GENOMIC DNA]</scope>
    <source>
        <strain evidence="1">R-o-18</strain>
        <tissue evidence="1">Leaf</tissue>
    </source>
</reference>
<evidence type="ECO:0000313" key="2">
    <source>
        <dbReference type="Proteomes" id="UP000823674"/>
    </source>
</evidence>